<organism evidence="1 2">
    <name type="scientific">Saponaria officinalis</name>
    <name type="common">Common soapwort</name>
    <name type="synonym">Lychnis saponaria</name>
    <dbReference type="NCBI Taxonomy" id="3572"/>
    <lineage>
        <taxon>Eukaryota</taxon>
        <taxon>Viridiplantae</taxon>
        <taxon>Streptophyta</taxon>
        <taxon>Embryophyta</taxon>
        <taxon>Tracheophyta</taxon>
        <taxon>Spermatophyta</taxon>
        <taxon>Magnoliopsida</taxon>
        <taxon>eudicotyledons</taxon>
        <taxon>Gunneridae</taxon>
        <taxon>Pentapetalae</taxon>
        <taxon>Caryophyllales</taxon>
        <taxon>Caryophyllaceae</taxon>
        <taxon>Caryophylleae</taxon>
        <taxon>Saponaria</taxon>
    </lineage>
</organism>
<dbReference type="EMBL" id="JBDFQZ010000009">
    <property type="protein sequence ID" value="KAK9689326.1"/>
    <property type="molecule type" value="Genomic_DNA"/>
</dbReference>
<evidence type="ECO:0000313" key="2">
    <source>
        <dbReference type="Proteomes" id="UP001443914"/>
    </source>
</evidence>
<sequence length="130" mass="15064">MTWKDEQARAYQRRIDMIRDHAPNFIARLNLIFPESVYMNMLNCPPTLPLLTAILSGNANTVLTPPPGNNVSYDYVFAKGDELKSLEDEVVNIITRLLNVIKWEPLHDLLSGAERIFRPREKVYYKDVFL</sequence>
<accession>A0AAW1IIV2</accession>
<evidence type="ECO:0000313" key="1">
    <source>
        <dbReference type="EMBL" id="KAK9689326.1"/>
    </source>
</evidence>
<comment type="caution">
    <text evidence="1">The sequence shown here is derived from an EMBL/GenBank/DDBJ whole genome shotgun (WGS) entry which is preliminary data.</text>
</comment>
<gene>
    <name evidence="1" type="ORF">RND81_09G052600</name>
</gene>
<name>A0AAW1IIV2_SAPOF</name>
<dbReference type="AlphaFoldDB" id="A0AAW1IIV2"/>
<proteinExistence type="predicted"/>
<protein>
    <submittedName>
        <fullName evidence="1">Uncharacterized protein</fullName>
    </submittedName>
</protein>
<keyword evidence="2" id="KW-1185">Reference proteome</keyword>
<reference evidence="1" key="1">
    <citation type="submission" date="2024-03" db="EMBL/GenBank/DDBJ databases">
        <title>WGS assembly of Saponaria officinalis var. Norfolk2.</title>
        <authorList>
            <person name="Jenkins J."/>
            <person name="Shu S."/>
            <person name="Grimwood J."/>
            <person name="Barry K."/>
            <person name="Goodstein D."/>
            <person name="Schmutz J."/>
            <person name="Leebens-Mack J."/>
            <person name="Osbourn A."/>
        </authorList>
    </citation>
    <scope>NUCLEOTIDE SEQUENCE [LARGE SCALE GENOMIC DNA]</scope>
    <source>
        <strain evidence="1">JIC</strain>
    </source>
</reference>
<dbReference type="Proteomes" id="UP001443914">
    <property type="component" value="Unassembled WGS sequence"/>
</dbReference>